<dbReference type="InterPro" id="IPR043502">
    <property type="entry name" value="DNA/RNA_pol_sf"/>
</dbReference>
<evidence type="ECO:0000313" key="3">
    <source>
        <dbReference type="Proteomes" id="UP000000787"/>
    </source>
</evidence>
<dbReference type="EC" id="2.7.7.49" evidence="2"/>
<dbReference type="Proteomes" id="UP000000787">
    <property type="component" value="Chromosome"/>
</dbReference>
<dbReference type="CDD" id="cd01651">
    <property type="entry name" value="RT_G2_intron"/>
    <property type="match status" value="1"/>
</dbReference>
<dbReference type="BioCyc" id="HAUR316274:GHYA-1950-MONOMER"/>
<dbReference type="STRING" id="316274.Haur_1921"/>
<keyword evidence="2" id="KW-0695">RNA-directed DNA polymerase</keyword>
<dbReference type="KEGG" id="hau:Haur_1921"/>
<dbReference type="Pfam" id="PF01348">
    <property type="entry name" value="Intron_maturas2"/>
    <property type="match status" value="1"/>
</dbReference>
<accession>A9AUN7</accession>
<dbReference type="InterPro" id="IPR051083">
    <property type="entry name" value="GrpII_Intron_Splice-Mob/Def"/>
</dbReference>
<evidence type="ECO:0000259" key="1">
    <source>
        <dbReference type="PROSITE" id="PS50878"/>
    </source>
</evidence>
<dbReference type="AlphaFoldDB" id="A9AUN7"/>
<dbReference type="PANTHER" id="PTHR34047">
    <property type="entry name" value="NUCLEAR INTRON MATURASE 1, MITOCHONDRIAL-RELATED"/>
    <property type="match status" value="1"/>
</dbReference>
<name>A9AUN7_HERA2</name>
<dbReference type="Pfam" id="PF21368">
    <property type="entry name" value="AI2M-like_HNH"/>
    <property type="match status" value="1"/>
</dbReference>
<organism evidence="2 3">
    <name type="scientific">Herpetosiphon aurantiacus (strain ATCC 23779 / DSM 785 / 114-95)</name>
    <dbReference type="NCBI Taxonomy" id="316274"/>
    <lineage>
        <taxon>Bacteria</taxon>
        <taxon>Bacillati</taxon>
        <taxon>Chloroflexota</taxon>
        <taxon>Chloroflexia</taxon>
        <taxon>Herpetosiphonales</taxon>
        <taxon>Herpetosiphonaceae</taxon>
        <taxon>Herpetosiphon</taxon>
    </lineage>
</organism>
<dbReference type="PANTHER" id="PTHR34047:SF8">
    <property type="entry name" value="PROTEIN YKFC"/>
    <property type="match status" value="1"/>
</dbReference>
<dbReference type="InterPro" id="IPR000477">
    <property type="entry name" value="RT_dom"/>
</dbReference>
<gene>
    <name evidence="2" type="ordered locus">Haur_1921</name>
</gene>
<reference evidence="2 3" key="1">
    <citation type="journal article" date="2011" name="Stand. Genomic Sci.">
        <title>Complete genome sequence of the filamentous gliding predatory bacterium Herpetosiphon aurantiacus type strain (114-95(T)).</title>
        <authorList>
            <person name="Kiss H."/>
            <person name="Nett M."/>
            <person name="Domin N."/>
            <person name="Martin K."/>
            <person name="Maresca J.A."/>
            <person name="Copeland A."/>
            <person name="Lapidus A."/>
            <person name="Lucas S."/>
            <person name="Berry K.W."/>
            <person name="Glavina Del Rio T."/>
            <person name="Dalin E."/>
            <person name="Tice H."/>
            <person name="Pitluck S."/>
            <person name="Richardson P."/>
            <person name="Bruce D."/>
            <person name="Goodwin L."/>
            <person name="Han C."/>
            <person name="Detter J.C."/>
            <person name="Schmutz J."/>
            <person name="Brettin T."/>
            <person name="Land M."/>
            <person name="Hauser L."/>
            <person name="Kyrpides N.C."/>
            <person name="Ivanova N."/>
            <person name="Goker M."/>
            <person name="Woyke T."/>
            <person name="Klenk H.P."/>
            <person name="Bryant D.A."/>
        </authorList>
    </citation>
    <scope>NUCLEOTIDE SEQUENCE [LARGE SCALE GENOMIC DNA]</scope>
    <source>
        <strain evidence="3">ATCC 23779 / DSM 785 / 114-95</strain>
    </source>
</reference>
<dbReference type="InterPro" id="IPR024937">
    <property type="entry name" value="Domain_X"/>
</dbReference>
<proteinExistence type="predicted"/>
<dbReference type="InParanoid" id="A9AUN7"/>
<keyword evidence="3" id="KW-1185">Reference proteome</keyword>
<dbReference type="EMBL" id="CP000875">
    <property type="protein sequence ID" value="ABX04564.1"/>
    <property type="molecule type" value="Genomic_DNA"/>
</dbReference>
<evidence type="ECO:0000313" key="2">
    <source>
        <dbReference type="EMBL" id="ABX04564.1"/>
    </source>
</evidence>
<dbReference type="PROSITE" id="PS50878">
    <property type="entry name" value="RT_POL"/>
    <property type="match status" value="1"/>
</dbReference>
<dbReference type="GO" id="GO:0003964">
    <property type="term" value="F:RNA-directed DNA polymerase activity"/>
    <property type="evidence" value="ECO:0007669"/>
    <property type="project" value="UniProtKB-KW"/>
</dbReference>
<keyword evidence="2" id="KW-0548">Nucleotidyltransferase</keyword>
<dbReference type="eggNOG" id="COG3344">
    <property type="taxonomic scope" value="Bacteria"/>
</dbReference>
<keyword evidence="2" id="KW-0808">Transferase</keyword>
<dbReference type="InterPro" id="IPR049030">
    <property type="entry name" value="AI2M-like_HNH"/>
</dbReference>
<sequence length="595" mass="68959">MRTADTILAVIRDRGQRGLPLARVYRILFNEDLYLRAYGRLATKQGALTKGSTDETIDGMSMAKIHRIIADLRRETYRWTPVRRVYIPKATGKTRPLGVPTWSDKLVQEVLRSILDAYYDPQMSDHSHGFRPNRGCHTALKAIQRCWTGTRWFIEGDIAQYFDTINHTTLLTILAKRIHDGRFLRLIQTLLQAGYLHDWVYHPTLSGTPQGGVISPLLANIYLHEFDQFVEHTLIPAYTKGQRRKVNPAYAQMEQRISKLRRQREYASVTPLLKELRTLPSRDVHDPDYRRLRYVRYADDFLLGFAGTKVEAEAIKQQINVWLYDHLQLKLSTQKTLITHASSDPAHFLGYDIVTQQANSKQTGNRRIVNGRIALRVARATITAKCNRYMKNGKATHRPELLSETDFTIIATYQQEYRGIVQYYMLAHNVSHLHRLHWVMKQSLLKTLAAKHKTTSAVMRRKYLATQQLPDGRRMLCIRVFVEQPARPPLIAQFGGISLRRNPMAILNERPPQLWNVGTEIIQRLKAQECELCGSHEDVEVHHIRRLANLKRSGRTEKPQWMQRMITRQRKTLVVCSQCHHRIHAGKTLPQQITK</sequence>
<dbReference type="GO" id="GO:0006397">
    <property type="term" value="P:mRNA processing"/>
    <property type="evidence" value="ECO:0007669"/>
    <property type="project" value="InterPro"/>
</dbReference>
<dbReference type="Pfam" id="PF00078">
    <property type="entry name" value="RVT_1"/>
    <property type="match status" value="1"/>
</dbReference>
<protein>
    <submittedName>
        <fullName evidence="2">RNA-directed DNA polymerase</fullName>
        <ecNumber evidence="2">2.7.7.49</ecNumber>
    </submittedName>
</protein>
<feature type="domain" description="Reverse transcriptase" evidence="1">
    <location>
        <begin position="68"/>
        <end position="353"/>
    </location>
</feature>
<dbReference type="HOGENOM" id="CLU_013584_3_1_0"/>
<dbReference type="SUPFAM" id="SSF56672">
    <property type="entry name" value="DNA/RNA polymerases"/>
    <property type="match status" value="1"/>
</dbReference>